<gene>
    <name evidence="1" type="ORF">DA103_19410</name>
</gene>
<reference evidence="1 2" key="1">
    <citation type="submission" date="2018-04" db="EMBL/GenBank/DDBJ databases">
        <title>Genome sequencing reveals highly heavy metal resistance and biotechnology application of the novel Enterobacter cloacae amazonensis isolated from wastewater river in Manaus - Amazonas.</title>
        <authorList>
            <person name="Astolfi M.C.T."/>
            <person name="Carvalho E.B.D.S."/>
            <person name="Lacerda L.B."/>
            <person name="Pinto M.V."/>
            <person name="Nogueira V.B."/>
            <person name="Barros A.M."/>
            <person name="Astolfi-Filho S."/>
        </authorList>
    </citation>
    <scope>NUCLEOTIDE SEQUENCE [LARGE SCALE GENOMIC DNA]</scope>
    <source>
        <strain evidence="2">amazonensis</strain>
    </source>
</reference>
<dbReference type="AlphaFoldDB" id="A0A2T4XW74"/>
<name>A0A2T4XW74_ENTCL</name>
<evidence type="ECO:0000313" key="1">
    <source>
        <dbReference type="EMBL" id="PTM34180.1"/>
    </source>
</evidence>
<organism evidence="1 2">
    <name type="scientific">Enterobacter cloacae</name>
    <dbReference type="NCBI Taxonomy" id="550"/>
    <lineage>
        <taxon>Bacteria</taxon>
        <taxon>Pseudomonadati</taxon>
        <taxon>Pseudomonadota</taxon>
        <taxon>Gammaproteobacteria</taxon>
        <taxon>Enterobacterales</taxon>
        <taxon>Enterobacteriaceae</taxon>
        <taxon>Enterobacter</taxon>
        <taxon>Enterobacter cloacae complex</taxon>
    </lineage>
</organism>
<proteinExistence type="predicted"/>
<dbReference type="EMBL" id="PZPP01000016">
    <property type="protein sequence ID" value="PTM34180.1"/>
    <property type="molecule type" value="Genomic_DNA"/>
</dbReference>
<dbReference type="RefSeq" id="WP_048271962.1">
    <property type="nucleotide sequence ID" value="NZ_PZPP01000016.1"/>
</dbReference>
<sequence length="137" mass="15738">MLILPKLFIIEVYGLKDIFEKEPIYIIFRESDGVILSHAYDLQGASSKLKSLLEKNNYIPDDVINNGVKKEHMDEMFRFVVPGYATYSSKTNKVNFKSFYLQQKGNESIALFLKPLIEKESLANIIIKKSKEDNTPS</sequence>
<accession>A0A2T4XW74</accession>
<dbReference type="Proteomes" id="UP000241614">
    <property type="component" value="Unassembled WGS sequence"/>
</dbReference>
<comment type="caution">
    <text evidence="1">The sequence shown here is derived from an EMBL/GenBank/DDBJ whole genome shotgun (WGS) entry which is preliminary data.</text>
</comment>
<evidence type="ECO:0000313" key="2">
    <source>
        <dbReference type="Proteomes" id="UP000241614"/>
    </source>
</evidence>
<protein>
    <submittedName>
        <fullName evidence="1">Uncharacterized protein</fullName>
    </submittedName>
</protein>